<dbReference type="Pfam" id="PF00106">
    <property type="entry name" value="adh_short"/>
    <property type="match status" value="1"/>
</dbReference>
<evidence type="ECO:0000256" key="1">
    <source>
        <dbReference type="ARBA" id="ARBA00006484"/>
    </source>
</evidence>
<accession>A0A7C9MR70</accession>
<dbReference type="PRINTS" id="PR00081">
    <property type="entry name" value="GDHRDH"/>
</dbReference>
<dbReference type="InterPro" id="IPR051911">
    <property type="entry name" value="SDR_oxidoreductase"/>
</dbReference>
<dbReference type="SUPFAM" id="SSF51735">
    <property type="entry name" value="NAD(P)-binding Rossmann-fold domains"/>
    <property type="match status" value="1"/>
</dbReference>
<reference evidence="3 4" key="1">
    <citation type="submission" date="2019-12" db="EMBL/GenBank/DDBJ databases">
        <authorList>
            <person name="Lee S.D."/>
        </authorList>
    </citation>
    <scope>NUCLEOTIDE SEQUENCE [LARGE SCALE GENOMIC DNA]</scope>
    <source>
        <strain evidence="3 4">GH1-50</strain>
    </source>
</reference>
<dbReference type="Gene3D" id="3.40.50.720">
    <property type="entry name" value="NAD(P)-binding Rossmann-like Domain"/>
    <property type="match status" value="1"/>
</dbReference>
<name>A0A7C9MR70_9RHOB</name>
<evidence type="ECO:0000313" key="3">
    <source>
        <dbReference type="EMBL" id="MXQ08057.1"/>
    </source>
</evidence>
<sequence length="277" mass="30735">MGKPTILITGCSSGIGYDAAHGLARSGWRVFATCRKETDAERLRSEGLESWRLDYEDEDSIAAGLDEALSRTGGTLDALFNNGAYAIPGLVEDMPTGALRAIFETNVFGQHELARRVLPVMRAQGHGRILFNSSILGFTALPWRGAYNSTKYALEGYCDTLRREMRGTGIHVILIQPGPITALIRQNSIPHFEKWFVPAASARADEYETKLKPRLYKLGNERDPFELPASAVTRAVKRALTAKNPRARYRITLPTKIAAIGKRLLPTRLQDRILARL</sequence>
<reference evidence="3 4" key="2">
    <citation type="submission" date="2020-03" db="EMBL/GenBank/DDBJ databases">
        <title>Kangsaoukella pontilimi gen. nov., sp. nov., a new member of the family Rhodobacteraceae isolated from a tidal mudflat.</title>
        <authorList>
            <person name="Kim I.S."/>
        </authorList>
    </citation>
    <scope>NUCLEOTIDE SEQUENCE [LARGE SCALE GENOMIC DNA]</scope>
    <source>
        <strain evidence="3 4">GH1-50</strain>
    </source>
</reference>
<evidence type="ECO:0000313" key="4">
    <source>
        <dbReference type="Proteomes" id="UP000480350"/>
    </source>
</evidence>
<dbReference type="PANTHER" id="PTHR43976">
    <property type="entry name" value="SHORT CHAIN DEHYDROGENASE"/>
    <property type="match status" value="1"/>
</dbReference>
<proteinExistence type="inferred from homology"/>
<dbReference type="GO" id="GO:0016491">
    <property type="term" value="F:oxidoreductase activity"/>
    <property type="evidence" value="ECO:0007669"/>
    <property type="project" value="UniProtKB-KW"/>
</dbReference>
<comment type="caution">
    <text evidence="3">The sequence shown here is derived from an EMBL/GenBank/DDBJ whole genome shotgun (WGS) entry which is preliminary data.</text>
</comment>
<dbReference type="InterPro" id="IPR036291">
    <property type="entry name" value="NAD(P)-bd_dom_sf"/>
</dbReference>
<dbReference type="PANTHER" id="PTHR43976:SF16">
    <property type="entry name" value="SHORT-CHAIN DEHYDROGENASE_REDUCTASE FAMILY PROTEIN"/>
    <property type="match status" value="1"/>
</dbReference>
<dbReference type="EMBL" id="WUPT01000002">
    <property type="protein sequence ID" value="MXQ08057.1"/>
    <property type="molecule type" value="Genomic_DNA"/>
</dbReference>
<dbReference type="CDD" id="cd05374">
    <property type="entry name" value="17beta-HSD-like_SDR_c"/>
    <property type="match status" value="1"/>
</dbReference>
<dbReference type="RefSeq" id="WP_160764007.1">
    <property type="nucleotide sequence ID" value="NZ_WUPT01000002.1"/>
</dbReference>
<keyword evidence="4" id="KW-1185">Reference proteome</keyword>
<evidence type="ECO:0000256" key="2">
    <source>
        <dbReference type="ARBA" id="ARBA00023002"/>
    </source>
</evidence>
<dbReference type="InterPro" id="IPR020904">
    <property type="entry name" value="Sc_DH/Rdtase_CS"/>
</dbReference>
<dbReference type="InterPro" id="IPR002347">
    <property type="entry name" value="SDR_fam"/>
</dbReference>
<organism evidence="3 4">
    <name type="scientific">Kangsaoukella pontilimi</name>
    <dbReference type="NCBI Taxonomy" id="2691042"/>
    <lineage>
        <taxon>Bacteria</taxon>
        <taxon>Pseudomonadati</taxon>
        <taxon>Pseudomonadota</taxon>
        <taxon>Alphaproteobacteria</taxon>
        <taxon>Rhodobacterales</taxon>
        <taxon>Paracoccaceae</taxon>
        <taxon>Kangsaoukella</taxon>
    </lineage>
</organism>
<dbReference type="PROSITE" id="PS00061">
    <property type="entry name" value="ADH_SHORT"/>
    <property type="match status" value="1"/>
</dbReference>
<protein>
    <submittedName>
        <fullName evidence="3">SDR family NAD(P)-dependent oxidoreductase</fullName>
    </submittedName>
</protein>
<comment type="similarity">
    <text evidence="1">Belongs to the short-chain dehydrogenases/reductases (SDR) family.</text>
</comment>
<dbReference type="AlphaFoldDB" id="A0A7C9MR70"/>
<gene>
    <name evidence="3" type="ORF">GQ651_09395</name>
</gene>
<dbReference type="Proteomes" id="UP000480350">
    <property type="component" value="Unassembled WGS sequence"/>
</dbReference>
<keyword evidence="2" id="KW-0560">Oxidoreductase</keyword>